<dbReference type="InterPro" id="IPR011765">
    <property type="entry name" value="Pept_M16_N"/>
</dbReference>
<dbReference type="SUPFAM" id="SSF63411">
    <property type="entry name" value="LuxS/MPP-like metallohydrolase"/>
    <property type="match status" value="2"/>
</dbReference>
<dbReference type="EMBL" id="AAYA01000006">
    <property type="protein sequence ID" value="EBA08225.1"/>
    <property type="molecule type" value="Genomic_DNA"/>
</dbReference>
<dbReference type="PANTHER" id="PTHR11851">
    <property type="entry name" value="METALLOPROTEASE"/>
    <property type="match status" value="1"/>
</dbReference>
<feature type="chain" id="PRO_5002654334" evidence="1">
    <location>
        <begin position="20"/>
        <end position="439"/>
    </location>
</feature>
<keyword evidence="4" id="KW-0645">Protease</keyword>
<dbReference type="Pfam" id="PF05193">
    <property type="entry name" value="Peptidase_M16_C"/>
    <property type="match status" value="1"/>
</dbReference>
<dbReference type="InterPro" id="IPR050361">
    <property type="entry name" value="MPP/UQCRC_Complex"/>
</dbReference>
<keyword evidence="4" id="KW-0378">Hydrolase</keyword>
<evidence type="ECO:0000313" key="4">
    <source>
        <dbReference type="EMBL" id="EBA08225.1"/>
    </source>
</evidence>
<name>A3K3W1_SAGS3</name>
<keyword evidence="5" id="KW-1185">Reference proteome</keyword>
<accession>A3K3W1</accession>
<dbReference type="Pfam" id="PF00675">
    <property type="entry name" value="Peptidase_M16"/>
    <property type="match status" value="1"/>
</dbReference>
<feature type="domain" description="Peptidase M16 C-terminal" evidence="3">
    <location>
        <begin position="187"/>
        <end position="361"/>
    </location>
</feature>
<evidence type="ECO:0000259" key="2">
    <source>
        <dbReference type="Pfam" id="PF00675"/>
    </source>
</evidence>
<dbReference type="AlphaFoldDB" id="A3K3W1"/>
<proteinExistence type="predicted"/>
<evidence type="ECO:0000256" key="1">
    <source>
        <dbReference type="SAM" id="SignalP"/>
    </source>
</evidence>
<dbReference type="GO" id="GO:0008233">
    <property type="term" value="F:peptidase activity"/>
    <property type="evidence" value="ECO:0007669"/>
    <property type="project" value="UniProtKB-KW"/>
</dbReference>
<gene>
    <name evidence="4" type="ORF">SSE37_11794</name>
</gene>
<dbReference type="InterPro" id="IPR007863">
    <property type="entry name" value="Peptidase_M16_C"/>
</dbReference>
<comment type="caution">
    <text evidence="4">The sequence shown here is derived from an EMBL/GenBank/DDBJ whole genome shotgun (WGS) entry which is preliminary data.</text>
</comment>
<keyword evidence="1" id="KW-0732">Signal</keyword>
<organism evidence="4 5">
    <name type="scientific">Sagittula stellata (strain ATCC 700073 / DSM 11524 / E-37)</name>
    <dbReference type="NCBI Taxonomy" id="388399"/>
    <lineage>
        <taxon>Bacteria</taxon>
        <taxon>Pseudomonadati</taxon>
        <taxon>Pseudomonadota</taxon>
        <taxon>Alphaproteobacteria</taxon>
        <taxon>Rhodobacterales</taxon>
        <taxon>Roseobacteraceae</taxon>
        <taxon>Sagittula</taxon>
    </lineage>
</organism>
<dbReference type="OrthoDB" id="9811314at2"/>
<reference evidence="4 5" key="1">
    <citation type="submission" date="2006-06" db="EMBL/GenBank/DDBJ databases">
        <authorList>
            <person name="Moran M.A."/>
            <person name="Ferriera S."/>
            <person name="Johnson J."/>
            <person name="Kravitz S."/>
            <person name="Beeson K."/>
            <person name="Sutton G."/>
            <person name="Rogers Y.-H."/>
            <person name="Friedman R."/>
            <person name="Frazier M."/>
            <person name="Venter J.C."/>
        </authorList>
    </citation>
    <scope>NUCLEOTIDE SEQUENCE [LARGE SCALE GENOMIC DNA]</scope>
    <source>
        <strain evidence="4 5">E-37</strain>
    </source>
</reference>
<dbReference type="RefSeq" id="WP_005859136.1">
    <property type="nucleotide sequence ID" value="NZ_AAYA01000006.1"/>
</dbReference>
<dbReference type="GO" id="GO:0046872">
    <property type="term" value="F:metal ion binding"/>
    <property type="evidence" value="ECO:0007669"/>
    <property type="project" value="InterPro"/>
</dbReference>
<dbReference type="Proteomes" id="UP000005713">
    <property type="component" value="Unassembled WGS sequence"/>
</dbReference>
<dbReference type="eggNOG" id="COG0612">
    <property type="taxonomic scope" value="Bacteria"/>
</dbReference>
<dbReference type="InterPro" id="IPR011249">
    <property type="entry name" value="Metalloenz_LuxS/M16"/>
</dbReference>
<dbReference type="Gene3D" id="3.30.830.10">
    <property type="entry name" value="Metalloenzyme, LuxS/M16 peptidase-like"/>
    <property type="match status" value="2"/>
</dbReference>
<dbReference type="GO" id="GO:0006508">
    <property type="term" value="P:proteolysis"/>
    <property type="evidence" value="ECO:0007669"/>
    <property type="project" value="UniProtKB-KW"/>
</dbReference>
<dbReference type="PANTHER" id="PTHR11851:SF224">
    <property type="entry name" value="PROCESSING PROTEASE"/>
    <property type="match status" value="1"/>
</dbReference>
<protein>
    <submittedName>
        <fullName evidence="4">Putative zinc protease</fullName>
    </submittedName>
</protein>
<evidence type="ECO:0000313" key="5">
    <source>
        <dbReference type="Proteomes" id="UP000005713"/>
    </source>
</evidence>
<sequence length="439" mass="47593">MKRFILAFGLIFGATVAHAEIDIQEVESPGGLKAWLVEEPSIPFVALELRFKGGASLDVEGKRGATNLMVGLLEEGSADMDAKAFAEAKEDIAAQIGYDASDDSVSISLKFLTETQDAAVDLLRASLVEPTFDEVSVERVRQQVLSSLRSDATDPDEIVTRAWDSMVFGDHPYGSDYSGTIESVTALTRDDVVEAWKNALARDRVYIAAAGDISAEDLGVLIDRLLGDLPETGAPMPEDVTVETEAGVTVLPFDTPQSVAIFGHRGMKRNDPDFFAAYMLNTIFGGGGFEARLMEEVREKRGLTYGVYSYLMPKDHAELVIGRVASANNRIADAISVIRDEWAKVAADGVTEAELEQAKTYLTGAYPLRFDGNAPIAQILVGMQMDDLGIDYVTTRNAKIEAVTLDDMKRVAGELMKPEELHFVVVGQPEGLEDATVGQ</sequence>
<feature type="signal peptide" evidence="1">
    <location>
        <begin position="1"/>
        <end position="19"/>
    </location>
</feature>
<feature type="domain" description="Peptidase M16 N-terminal" evidence="2">
    <location>
        <begin position="37"/>
        <end position="177"/>
    </location>
</feature>
<evidence type="ECO:0000259" key="3">
    <source>
        <dbReference type="Pfam" id="PF05193"/>
    </source>
</evidence>